<evidence type="ECO:0000259" key="1">
    <source>
        <dbReference type="PROSITE" id="PS50123"/>
    </source>
</evidence>
<dbReference type="Proteomes" id="UP000184375">
    <property type="component" value="Unassembled WGS sequence"/>
</dbReference>
<organism evidence="2 3">
    <name type="scientific">Caldanaerovirga acetigignens</name>
    <dbReference type="NCBI Taxonomy" id="447595"/>
    <lineage>
        <taxon>Bacteria</taxon>
        <taxon>Bacillati</taxon>
        <taxon>Bacillota</taxon>
        <taxon>Clostridia</taxon>
        <taxon>Thermosediminibacterales</taxon>
        <taxon>Thermosediminibacteraceae</taxon>
        <taxon>Caldanaerovirga</taxon>
    </lineage>
</organism>
<dbReference type="PROSITE" id="PS50123">
    <property type="entry name" value="CHER"/>
    <property type="match status" value="1"/>
</dbReference>
<dbReference type="PANTHER" id="PTHR24422">
    <property type="entry name" value="CHEMOTAXIS PROTEIN METHYLTRANSFERASE"/>
    <property type="match status" value="1"/>
</dbReference>
<dbReference type="SMART" id="SM00138">
    <property type="entry name" value="MeTrc"/>
    <property type="match status" value="1"/>
</dbReference>
<dbReference type="CDD" id="cd02440">
    <property type="entry name" value="AdoMet_MTases"/>
    <property type="match status" value="1"/>
</dbReference>
<dbReference type="GO" id="GO:0008757">
    <property type="term" value="F:S-adenosylmethionine-dependent methyltransferase activity"/>
    <property type="evidence" value="ECO:0007669"/>
    <property type="project" value="InterPro"/>
</dbReference>
<reference evidence="3" key="1">
    <citation type="submission" date="2016-11" db="EMBL/GenBank/DDBJ databases">
        <authorList>
            <person name="Varghese N."/>
            <person name="Submissions S."/>
        </authorList>
    </citation>
    <scope>NUCLEOTIDE SEQUENCE [LARGE SCALE GENOMIC DNA]</scope>
    <source>
        <strain evidence="3">DSM 18802</strain>
    </source>
</reference>
<dbReference type="InterPro" id="IPR000780">
    <property type="entry name" value="CheR_MeTrfase"/>
</dbReference>
<name>A0A1M7JV31_9FIRM</name>
<protein>
    <submittedName>
        <fullName evidence="2">Chemotaxis protein methyltransferase CheR</fullName>
    </submittedName>
</protein>
<proteinExistence type="predicted"/>
<dbReference type="AlphaFoldDB" id="A0A1M7JV31"/>
<dbReference type="Pfam" id="PF01739">
    <property type="entry name" value="CheR"/>
    <property type="match status" value="1"/>
</dbReference>
<dbReference type="Gene3D" id="3.40.50.150">
    <property type="entry name" value="Vaccinia Virus protein VP39"/>
    <property type="match status" value="1"/>
</dbReference>
<evidence type="ECO:0000313" key="2">
    <source>
        <dbReference type="EMBL" id="SHM56785.1"/>
    </source>
</evidence>
<gene>
    <name evidence="2" type="ORF">SAMN05660826_01352</name>
</gene>
<dbReference type="STRING" id="447595.SAMN05660826_01352"/>
<dbReference type="PANTHER" id="PTHR24422:SF10">
    <property type="entry name" value="CHEMOTAXIS PROTEIN METHYLTRANSFERASE 2"/>
    <property type="match status" value="1"/>
</dbReference>
<dbReference type="SUPFAM" id="SSF53335">
    <property type="entry name" value="S-adenosyl-L-methionine-dependent methyltransferases"/>
    <property type="match status" value="1"/>
</dbReference>
<sequence length="236" mass="27696">MKERMKALEIEEVEKYLRILQFDAIERQKFINALTVKETYFFREYEQLKFFAEEILPKILKERLAGSGKTIKVLSAGCATGEEAYTLGIILNEMLEGEDFDWWVVGIDIDTFALEKAQEGRYDSRSTRLIPKEYLNCYLLEDGEFYKVKPFLKQKITFAWANLLTGIPENLAPFEVIFCRNVLIYFDDVSRERVLNNLYKALVPGGYIFFGHADFVGKFFTIFKPERIGRHLVYRK</sequence>
<dbReference type="InterPro" id="IPR050903">
    <property type="entry name" value="Bact_Chemotaxis_MeTrfase"/>
</dbReference>
<dbReference type="EMBL" id="FRCR01000007">
    <property type="protein sequence ID" value="SHM56785.1"/>
    <property type="molecule type" value="Genomic_DNA"/>
</dbReference>
<dbReference type="InterPro" id="IPR029063">
    <property type="entry name" value="SAM-dependent_MTases_sf"/>
</dbReference>
<accession>A0A1M7JV31</accession>
<dbReference type="InterPro" id="IPR022642">
    <property type="entry name" value="CheR_C"/>
</dbReference>
<keyword evidence="2" id="KW-0489">Methyltransferase</keyword>
<evidence type="ECO:0000313" key="3">
    <source>
        <dbReference type="Proteomes" id="UP000184375"/>
    </source>
</evidence>
<feature type="domain" description="CheR-type methyltransferase" evidence="1">
    <location>
        <begin position="1"/>
        <end position="236"/>
    </location>
</feature>
<keyword evidence="2" id="KW-0808">Transferase</keyword>
<dbReference type="GO" id="GO:0032259">
    <property type="term" value="P:methylation"/>
    <property type="evidence" value="ECO:0007669"/>
    <property type="project" value="UniProtKB-KW"/>
</dbReference>
<keyword evidence="3" id="KW-1185">Reference proteome</keyword>
<dbReference type="PRINTS" id="PR00996">
    <property type="entry name" value="CHERMTFRASE"/>
</dbReference>